<keyword evidence="2" id="KW-1185">Reference proteome</keyword>
<dbReference type="EMBL" id="QKWP01000167">
    <property type="protein sequence ID" value="RIB25627.1"/>
    <property type="molecule type" value="Genomic_DNA"/>
</dbReference>
<dbReference type="AlphaFoldDB" id="A0A397VWE3"/>
<accession>A0A397VWE3</accession>
<gene>
    <name evidence="1" type="ORF">C2G38_2165461</name>
</gene>
<comment type="caution">
    <text evidence="1">The sequence shown here is derived from an EMBL/GenBank/DDBJ whole genome shotgun (WGS) entry which is preliminary data.</text>
</comment>
<proteinExistence type="predicted"/>
<reference evidence="1 2" key="1">
    <citation type="submission" date="2018-06" db="EMBL/GenBank/DDBJ databases">
        <title>Comparative genomics reveals the genomic features of Rhizophagus irregularis, R. cerebriforme, R. diaphanum and Gigaspora rosea, and their symbiotic lifestyle signature.</title>
        <authorList>
            <person name="Morin E."/>
            <person name="San Clemente H."/>
            <person name="Chen E.C.H."/>
            <person name="De La Providencia I."/>
            <person name="Hainaut M."/>
            <person name="Kuo A."/>
            <person name="Kohler A."/>
            <person name="Murat C."/>
            <person name="Tang N."/>
            <person name="Roy S."/>
            <person name="Loubradou J."/>
            <person name="Henrissat B."/>
            <person name="Grigoriev I.V."/>
            <person name="Corradi N."/>
            <person name="Roux C."/>
            <person name="Martin F.M."/>
        </authorList>
    </citation>
    <scope>NUCLEOTIDE SEQUENCE [LARGE SCALE GENOMIC DNA]</scope>
    <source>
        <strain evidence="1 2">DAOM 194757</strain>
    </source>
</reference>
<sequence length="74" mass="8771">MSDKTKSKNKQCEECRTTKSQKFHLLKNKKWRYAERNNSKVTVEKTGNKIETRETEEIQVSKTILKRKIEVVGE</sequence>
<evidence type="ECO:0000313" key="2">
    <source>
        <dbReference type="Proteomes" id="UP000266673"/>
    </source>
</evidence>
<name>A0A397VWE3_9GLOM</name>
<evidence type="ECO:0000313" key="1">
    <source>
        <dbReference type="EMBL" id="RIB25627.1"/>
    </source>
</evidence>
<organism evidence="1 2">
    <name type="scientific">Gigaspora rosea</name>
    <dbReference type="NCBI Taxonomy" id="44941"/>
    <lineage>
        <taxon>Eukaryota</taxon>
        <taxon>Fungi</taxon>
        <taxon>Fungi incertae sedis</taxon>
        <taxon>Mucoromycota</taxon>
        <taxon>Glomeromycotina</taxon>
        <taxon>Glomeromycetes</taxon>
        <taxon>Diversisporales</taxon>
        <taxon>Gigasporaceae</taxon>
        <taxon>Gigaspora</taxon>
    </lineage>
</organism>
<protein>
    <submittedName>
        <fullName evidence="1">Uncharacterized protein</fullName>
    </submittedName>
</protein>
<dbReference type="Proteomes" id="UP000266673">
    <property type="component" value="Unassembled WGS sequence"/>
</dbReference>